<feature type="compositionally biased region" description="Pro residues" evidence="5">
    <location>
        <begin position="368"/>
        <end position="452"/>
    </location>
</feature>
<keyword evidence="6" id="KW-0472">Membrane</keyword>
<feature type="compositionally biased region" description="Polar residues" evidence="5">
    <location>
        <begin position="300"/>
        <end position="310"/>
    </location>
</feature>
<dbReference type="AlphaFoldDB" id="A0A7M7HJX2"/>
<feature type="transmembrane region" description="Helical" evidence="6">
    <location>
        <begin position="257"/>
        <end position="277"/>
    </location>
</feature>
<dbReference type="RefSeq" id="XP_011683058.2">
    <property type="nucleotide sequence ID" value="XM_011684756.2"/>
</dbReference>
<comment type="caution">
    <text evidence="4">Lacks conserved residue(s) required for the propagation of feature annotation.</text>
</comment>
<keyword evidence="6" id="KW-0812">Transmembrane</keyword>
<keyword evidence="6" id="KW-1133">Transmembrane helix</keyword>
<evidence type="ECO:0000259" key="8">
    <source>
        <dbReference type="PROSITE" id="PS50287"/>
    </source>
</evidence>
<dbReference type="PRINTS" id="PR00258">
    <property type="entry name" value="SPERACTRCPTR"/>
</dbReference>
<evidence type="ECO:0000256" key="1">
    <source>
        <dbReference type="ARBA" id="ARBA00022729"/>
    </source>
</evidence>
<dbReference type="GO" id="GO:0016020">
    <property type="term" value="C:membrane"/>
    <property type="evidence" value="ECO:0007669"/>
    <property type="project" value="InterPro"/>
</dbReference>
<evidence type="ECO:0000256" key="3">
    <source>
        <dbReference type="ARBA" id="ARBA00023180"/>
    </source>
</evidence>
<dbReference type="PROSITE" id="PS50287">
    <property type="entry name" value="SRCR_2"/>
    <property type="match status" value="2"/>
</dbReference>
<dbReference type="KEGG" id="spu:100894113"/>
<evidence type="ECO:0000256" key="5">
    <source>
        <dbReference type="SAM" id="MobiDB-lite"/>
    </source>
</evidence>
<evidence type="ECO:0000256" key="4">
    <source>
        <dbReference type="PROSITE-ProRule" id="PRU00196"/>
    </source>
</evidence>
<evidence type="ECO:0000256" key="6">
    <source>
        <dbReference type="SAM" id="Phobius"/>
    </source>
</evidence>
<feature type="disulfide bond" evidence="4">
    <location>
        <begin position="99"/>
        <end position="109"/>
    </location>
</feature>
<feature type="signal peptide" evidence="7">
    <location>
        <begin position="1"/>
        <end position="28"/>
    </location>
</feature>
<keyword evidence="3" id="KW-0325">Glycoprotein</keyword>
<dbReference type="OrthoDB" id="536948at2759"/>
<dbReference type="FunFam" id="3.10.250.10:FF:000011">
    <property type="entry name" value="Scavenger receptor class A member 5"/>
    <property type="match status" value="1"/>
</dbReference>
<evidence type="ECO:0000256" key="7">
    <source>
        <dbReference type="SAM" id="SignalP"/>
    </source>
</evidence>
<feature type="domain" description="SRCR" evidence="8">
    <location>
        <begin position="142"/>
        <end position="242"/>
    </location>
</feature>
<dbReference type="Proteomes" id="UP000007110">
    <property type="component" value="Unassembled WGS sequence"/>
</dbReference>
<dbReference type="GeneID" id="100894113"/>
<evidence type="ECO:0000313" key="9">
    <source>
        <dbReference type="EnsemblMetazoa" id="XP_011683058"/>
    </source>
</evidence>
<dbReference type="Gene3D" id="3.10.250.10">
    <property type="entry name" value="SRCR-like domain"/>
    <property type="match status" value="2"/>
</dbReference>
<organism evidence="9 10">
    <name type="scientific">Strongylocentrotus purpuratus</name>
    <name type="common">Purple sea urchin</name>
    <dbReference type="NCBI Taxonomy" id="7668"/>
    <lineage>
        <taxon>Eukaryota</taxon>
        <taxon>Metazoa</taxon>
        <taxon>Echinodermata</taxon>
        <taxon>Eleutherozoa</taxon>
        <taxon>Echinozoa</taxon>
        <taxon>Echinoidea</taxon>
        <taxon>Euechinoidea</taxon>
        <taxon>Echinacea</taxon>
        <taxon>Camarodonta</taxon>
        <taxon>Echinidea</taxon>
        <taxon>Strongylocentrotidae</taxon>
        <taxon>Strongylocentrotus</taxon>
    </lineage>
</organism>
<feature type="compositionally biased region" description="Low complexity" evidence="5">
    <location>
        <begin position="329"/>
        <end position="339"/>
    </location>
</feature>
<dbReference type="FunFam" id="3.10.250.10:FF:000001">
    <property type="entry name" value="Lysyl oxidase 4 isoform X1"/>
    <property type="match status" value="1"/>
</dbReference>
<feature type="domain" description="SRCR" evidence="8">
    <location>
        <begin position="30"/>
        <end position="130"/>
    </location>
</feature>
<dbReference type="InterPro" id="IPR001190">
    <property type="entry name" value="SRCR"/>
</dbReference>
<reference evidence="9" key="2">
    <citation type="submission" date="2021-01" db="UniProtKB">
        <authorList>
            <consortium name="EnsemblMetazoa"/>
        </authorList>
    </citation>
    <scope>IDENTIFICATION</scope>
</reference>
<proteinExistence type="predicted"/>
<name>A0A7M7HJX2_STRPU</name>
<dbReference type="SUPFAM" id="SSF56487">
    <property type="entry name" value="SRCR-like"/>
    <property type="match status" value="2"/>
</dbReference>
<feature type="region of interest" description="Disordered" evidence="5">
    <location>
        <begin position="300"/>
        <end position="484"/>
    </location>
</feature>
<keyword evidence="10" id="KW-1185">Reference proteome</keyword>
<evidence type="ECO:0000313" key="10">
    <source>
        <dbReference type="Proteomes" id="UP000007110"/>
    </source>
</evidence>
<dbReference type="PROSITE" id="PS00420">
    <property type="entry name" value="SRCR_1"/>
    <property type="match status" value="1"/>
</dbReference>
<dbReference type="OMA" id="ACHTTRI"/>
<keyword evidence="1 7" id="KW-0732">Signal</keyword>
<accession>A0A7M7HJX2</accession>
<dbReference type="EnsemblMetazoa" id="XM_011684756">
    <property type="protein sequence ID" value="XP_011683058"/>
    <property type="gene ID" value="LOC100894113"/>
</dbReference>
<dbReference type="PANTHER" id="PTHR48071">
    <property type="entry name" value="SRCR DOMAIN-CONTAINING PROTEIN"/>
    <property type="match status" value="1"/>
</dbReference>
<feature type="compositionally biased region" description="Low complexity" evidence="5">
    <location>
        <begin position="346"/>
        <end position="367"/>
    </location>
</feature>
<feature type="compositionally biased region" description="Low complexity" evidence="5">
    <location>
        <begin position="311"/>
        <end position="322"/>
    </location>
</feature>
<dbReference type="PANTHER" id="PTHR48071:SF18">
    <property type="entry name" value="DELETED IN MALIGNANT BRAIN TUMORS 1 PROTEIN-RELATED"/>
    <property type="match status" value="1"/>
</dbReference>
<protein>
    <recommendedName>
        <fullName evidence="8">SRCR domain-containing protein</fullName>
    </recommendedName>
</protein>
<feature type="chain" id="PRO_5029491914" description="SRCR domain-containing protein" evidence="7">
    <location>
        <begin position="29"/>
        <end position="484"/>
    </location>
</feature>
<dbReference type="SMART" id="SM00202">
    <property type="entry name" value="SR"/>
    <property type="match status" value="2"/>
</dbReference>
<dbReference type="Pfam" id="PF00530">
    <property type="entry name" value="SRCR"/>
    <property type="match status" value="2"/>
</dbReference>
<evidence type="ECO:0000256" key="2">
    <source>
        <dbReference type="ARBA" id="ARBA00023157"/>
    </source>
</evidence>
<feature type="disulfide bond" evidence="4">
    <location>
        <begin position="211"/>
        <end position="221"/>
    </location>
</feature>
<dbReference type="InterPro" id="IPR036772">
    <property type="entry name" value="SRCR-like_dom_sf"/>
</dbReference>
<reference evidence="10" key="1">
    <citation type="submission" date="2015-02" db="EMBL/GenBank/DDBJ databases">
        <title>Genome sequencing for Strongylocentrotus purpuratus.</title>
        <authorList>
            <person name="Murali S."/>
            <person name="Liu Y."/>
            <person name="Vee V."/>
            <person name="English A."/>
            <person name="Wang M."/>
            <person name="Skinner E."/>
            <person name="Han Y."/>
            <person name="Muzny D.M."/>
            <person name="Worley K.C."/>
            <person name="Gibbs R.A."/>
        </authorList>
    </citation>
    <scope>NUCLEOTIDE SEQUENCE</scope>
</reference>
<sequence length="484" mass="51007">MMTERTTMFPASFLLVLLLLQVVTPSLGLLRLVGGGSNYGRLELFYNGEWGTVCDDNFGVLDAQVACRELGLDTFLTTFYGSARYGAGTGSIWLDEVECTGSELTLDSCSHSTYGITDCSHSEDVSIKCGSLTDGEGLEGSLRLEDGGSNYGRLEVFYSGFWGTVCDDSFDILDARVACRQLGLDTSSINYYTDARFGSGTGTIWLDEVDCSGSESNLNDCNHDTYGTHDCTHLEDVGISCGATNIGGTTSSSLSGVGSWIGGAIFIIAICVVAVVFRRRRMHAMRQRQNTRFIQPPVTTTVHVTANPNAPGTTPMPTYHHTPTPPHQPGGYPTQTFTPTYPPPSTGGAPPANPYPVQAFPPAAQYPAQPPPGTTPYPPQAGAPYPPPSTAGAPPYPPQSTPGAPPYPPPSAAGAPPYPPQSTPDAPAYPPPSAASAPPYPPPGSAPYPPQQPVDASAAYPPQGGNVPLEDLPPPPSYDDTVRQ</sequence>
<keyword evidence="2 4" id="KW-1015">Disulfide bond</keyword>
<dbReference type="InParanoid" id="A0A7M7HJX2"/>